<feature type="transmembrane region" description="Helical" evidence="1">
    <location>
        <begin position="68"/>
        <end position="88"/>
    </location>
</feature>
<protein>
    <submittedName>
        <fullName evidence="2">Uncharacterized protein</fullName>
    </submittedName>
</protein>
<name>A0ABS9IKF6_9FLAO</name>
<evidence type="ECO:0000256" key="1">
    <source>
        <dbReference type="SAM" id="Phobius"/>
    </source>
</evidence>
<accession>A0ABS9IKF6</accession>
<comment type="caution">
    <text evidence="2">The sequence shown here is derived from an EMBL/GenBank/DDBJ whole genome shotgun (WGS) entry which is preliminary data.</text>
</comment>
<keyword evidence="1" id="KW-1133">Transmembrane helix</keyword>
<feature type="transmembrane region" description="Helical" evidence="1">
    <location>
        <begin position="31"/>
        <end position="48"/>
    </location>
</feature>
<keyword evidence="1" id="KW-0812">Transmembrane</keyword>
<dbReference type="EMBL" id="JAKKDV010000004">
    <property type="protein sequence ID" value="MCF7561091.1"/>
    <property type="molecule type" value="Genomic_DNA"/>
</dbReference>
<keyword evidence="1" id="KW-0472">Membrane</keyword>
<evidence type="ECO:0000313" key="3">
    <source>
        <dbReference type="Proteomes" id="UP001200022"/>
    </source>
</evidence>
<gene>
    <name evidence="2" type="ORF">L3X39_10630</name>
</gene>
<proteinExistence type="predicted"/>
<evidence type="ECO:0000313" key="2">
    <source>
        <dbReference type="EMBL" id="MCF7561091.1"/>
    </source>
</evidence>
<sequence>MSKHYKEKALLATTYKIEKVKKQSGYFKSNINKVIILAALFSFLAPFYSNENGKSMKDLLEISYTESVVFAFIVVSSFCLIGHVVWTIQDKSRLKELMKRKKELEEDIKSYDL</sequence>
<dbReference type="Proteomes" id="UP001200022">
    <property type="component" value="Unassembled WGS sequence"/>
</dbReference>
<reference evidence="2 3" key="1">
    <citation type="submission" date="2022-01" db="EMBL/GenBank/DDBJ databases">
        <title>Draft genome sequence of Sabulilitoribacter multivorans KCTC 32326.</title>
        <authorList>
            <person name="Oh J.-S."/>
        </authorList>
    </citation>
    <scope>NUCLEOTIDE SEQUENCE [LARGE SCALE GENOMIC DNA]</scope>
    <source>
        <strain evidence="2 3">M-M16</strain>
    </source>
</reference>
<keyword evidence="3" id="KW-1185">Reference proteome</keyword>
<dbReference type="RefSeq" id="WP_237231768.1">
    <property type="nucleotide sequence ID" value="NZ_JAKKDV010000004.1"/>
</dbReference>
<organism evidence="2 3">
    <name type="scientific">Flaviramulus multivorans</name>
    <dbReference type="NCBI Taxonomy" id="1304750"/>
    <lineage>
        <taxon>Bacteria</taxon>
        <taxon>Pseudomonadati</taxon>
        <taxon>Bacteroidota</taxon>
        <taxon>Flavobacteriia</taxon>
        <taxon>Flavobacteriales</taxon>
        <taxon>Flavobacteriaceae</taxon>
        <taxon>Flaviramulus</taxon>
    </lineage>
</organism>